<gene>
    <name evidence="2" type="ORF">OKA04_08490</name>
</gene>
<feature type="compositionally biased region" description="Polar residues" evidence="1">
    <location>
        <begin position="65"/>
        <end position="83"/>
    </location>
</feature>
<protein>
    <submittedName>
        <fullName evidence="2">Uncharacterized protein</fullName>
    </submittedName>
</protein>
<name>A0ABT3FNI2_9BACT</name>
<organism evidence="2 3">
    <name type="scientific">Luteolibacter flavescens</name>
    <dbReference type="NCBI Taxonomy" id="1859460"/>
    <lineage>
        <taxon>Bacteria</taxon>
        <taxon>Pseudomonadati</taxon>
        <taxon>Verrucomicrobiota</taxon>
        <taxon>Verrucomicrobiia</taxon>
        <taxon>Verrucomicrobiales</taxon>
        <taxon>Verrucomicrobiaceae</taxon>
        <taxon>Luteolibacter</taxon>
    </lineage>
</organism>
<evidence type="ECO:0000313" key="2">
    <source>
        <dbReference type="EMBL" id="MCW1884764.1"/>
    </source>
</evidence>
<dbReference type="RefSeq" id="WP_264500723.1">
    <property type="nucleotide sequence ID" value="NZ_JAPDDS010000004.1"/>
</dbReference>
<dbReference type="EMBL" id="JAPDDS010000004">
    <property type="protein sequence ID" value="MCW1884764.1"/>
    <property type="molecule type" value="Genomic_DNA"/>
</dbReference>
<evidence type="ECO:0000313" key="3">
    <source>
        <dbReference type="Proteomes" id="UP001207930"/>
    </source>
</evidence>
<proteinExistence type="predicted"/>
<dbReference type="Proteomes" id="UP001207930">
    <property type="component" value="Unassembled WGS sequence"/>
</dbReference>
<keyword evidence="3" id="KW-1185">Reference proteome</keyword>
<sequence length="1152" mass="124581">MRQPRGFALVISLSLMVLLTVLAVGLLGLSSLSLATSSRESDLAEARANARMALSLAIAQLQKQTGPDQRVTTAADQLSTGDGSESAAAPGQRHWTGVYRSWGTTSTTRPAPEFLTWLVSGETRSLNTVDAAKGGSAGGQGEISLVGAGTVGSNRPESEVRVPALTVDSLAGGDSRIGWWTGDQGIKAAMATPPMSNETSVAAVRSSLQGAPRNAVEYVSAGTEKPFAQLDLKDPKVSLVTGWQQSAFLATDRNSPRGLFHDIAPFSTGLLTNQRTGGFRKDLSMQLERDPARANSQLTTARATNVLYRSGGENGINLHELWAYYTLYKDVKTNGSYRYTTGGTLPSNTPHLLVADGPSKCVADSYFYFKQPVITSYQVVLSLKTEVVNGQNELNVVMDPVITFWNPLDIPVVVPTSSFFSVKYWSIPYDIVVTVGGRTYVCPLIRAFSGSDSNFLSLVAGNGVQQLVFKPGEVIKVSQSDGLVAGGVNHSLQAKAGFNFGNGLRYPLKDENGNKVNVPANSTVIYQARPNNYTAGSAGTGLVPPGYGTHTRHFSTTHHEVYVGWDRKGKSEGSLGYGGMYVDFDFGYRRVKTTELRAENTGGNKPAAARMNAKQHPQVFRAITEAMGRPLSSGQLAGSKSPIAILSYNAKTEGSTDASARTRYLGRFNPRAHHVDFYDLSQRERDLLPYEYTVDPLDSWKNRALEISPSGNAYFGGGMNAQLGSSFVTTHSVPREPIVSLAALQHSCANGFEILQPKDGYACLNAREPMLPQVSHAIGNSVAPPILAPNQVESTLSGGRAVADHSYLANLNLWDDWYFSGIAPQERPSFGPKTRALRQVAQEFLDGTAKLPTVRYLPETGNEDINQLMMKLFAGVNPTEAATQLTASLIRVDGMFNVNSTSVEAWKAVLGSLKGREIVTRTNEGRESVAAPGDGEVPVAGLMSPVDMVADGKTSQIKDERQWIGRRVITEDEIDQLARAIVKEVRKRGPFLSLGDFVNRRLGSDRDLARAGAIQNALDSDEVDINAAWRQGDRAVAETVTKRFAFPEAEEGPAGYGMPGVVKQGDILTPIAPILSARSDSFVVRAYGESVDKDGKVLARAWCEATVERSRNFVDPEDKPETAIISLSRDANRAFGRRYEMTSFRWLHPDEV</sequence>
<comment type="caution">
    <text evidence="2">The sequence shown here is derived from an EMBL/GenBank/DDBJ whole genome shotgun (WGS) entry which is preliminary data.</text>
</comment>
<evidence type="ECO:0000256" key="1">
    <source>
        <dbReference type="SAM" id="MobiDB-lite"/>
    </source>
</evidence>
<feature type="region of interest" description="Disordered" evidence="1">
    <location>
        <begin position="65"/>
        <end position="92"/>
    </location>
</feature>
<accession>A0ABT3FNI2</accession>
<reference evidence="2 3" key="1">
    <citation type="submission" date="2022-10" db="EMBL/GenBank/DDBJ databases">
        <title>Luteolibacter flavescens strain MCCC 1K03193, whole genome shotgun sequencing project.</title>
        <authorList>
            <person name="Zhao G."/>
            <person name="Shen L."/>
        </authorList>
    </citation>
    <scope>NUCLEOTIDE SEQUENCE [LARGE SCALE GENOMIC DNA]</scope>
    <source>
        <strain evidence="2 3">MCCC 1K03193</strain>
    </source>
</reference>